<name>A0A3P7J9H9_STRVU</name>
<proteinExistence type="predicted"/>
<keyword evidence="3" id="KW-1185">Reference proteome</keyword>
<dbReference type="OrthoDB" id="6500128at2759"/>
<dbReference type="GO" id="GO:0016887">
    <property type="term" value="F:ATP hydrolysis activity"/>
    <property type="evidence" value="ECO:0007669"/>
    <property type="project" value="InterPro"/>
</dbReference>
<dbReference type="GO" id="GO:0005524">
    <property type="term" value="F:ATP binding"/>
    <property type="evidence" value="ECO:0007669"/>
    <property type="project" value="InterPro"/>
</dbReference>
<dbReference type="GO" id="GO:0005774">
    <property type="term" value="C:vacuolar membrane"/>
    <property type="evidence" value="ECO:0007669"/>
    <property type="project" value="TreeGrafter"/>
</dbReference>
<dbReference type="Gene3D" id="3.40.50.300">
    <property type="entry name" value="P-loop containing nucleotide triphosphate hydrolases"/>
    <property type="match status" value="2"/>
</dbReference>
<dbReference type="Pfam" id="PF00005">
    <property type="entry name" value="ABC_tran"/>
    <property type="match status" value="1"/>
</dbReference>
<dbReference type="InterPro" id="IPR017871">
    <property type="entry name" value="ABC_transporter-like_CS"/>
</dbReference>
<dbReference type="SUPFAM" id="SSF52540">
    <property type="entry name" value="P-loop containing nucleoside triphosphate hydrolases"/>
    <property type="match status" value="1"/>
</dbReference>
<feature type="domain" description="ABC transporter" evidence="1">
    <location>
        <begin position="59"/>
        <end position="89"/>
    </location>
</feature>
<dbReference type="PANTHER" id="PTHR24221:SF654">
    <property type="entry name" value="ATP-BINDING CASSETTE SUB-FAMILY B MEMBER 6"/>
    <property type="match status" value="1"/>
</dbReference>
<dbReference type="GO" id="GO:0020037">
    <property type="term" value="F:heme binding"/>
    <property type="evidence" value="ECO:0007669"/>
    <property type="project" value="TreeGrafter"/>
</dbReference>
<sequence>MIRLLFRLFECPAGSVAYDGLDVRSLKLRSLRQQIGIVPQDTVLFNDTIKQHFAAPRGLKLSGGEKQRVAIARTILKKPQFIFLDEATSALDTNTERAIQRCLEELCATRTGVVVAHRLSTVVNVDCILVLDKGRIIERGRHADLIAQKGVYYQMWESQNANQNGNGNAASI</sequence>
<organism evidence="2 3">
    <name type="scientific">Strongylus vulgaris</name>
    <name type="common">Blood worm</name>
    <dbReference type="NCBI Taxonomy" id="40348"/>
    <lineage>
        <taxon>Eukaryota</taxon>
        <taxon>Metazoa</taxon>
        <taxon>Ecdysozoa</taxon>
        <taxon>Nematoda</taxon>
        <taxon>Chromadorea</taxon>
        <taxon>Rhabditida</taxon>
        <taxon>Rhabditina</taxon>
        <taxon>Rhabditomorpha</taxon>
        <taxon>Strongyloidea</taxon>
        <taxon>Strongylidae</taxon>
        <taxon>Strongylus</taxon>
    </lineage>
</organism>
<dbReference type="AlphaFoldDB" id="A0A3P7J9H9"/>
<evidence type="ECO:0000259" key="1">
    <source>
        <dbReference type="Pfam" id="PF00005"/>
    </source>
</evidence>
<dbReference type="InterPro" id="IPR039421">
    <property type="entry name" value="Type_1_exporter"/>
</dbReference>
<evidence type="ECO:0000313" key="2">
    <source>
        <dbReference type="EMBL" id="VDM76619.1"/>
    </source>
</evidence>
<dbReference type="InterPro" id="IPR003439">
    <property type="entry name" value="ABC_transporter-like_ATP-bd"/>
</dbReference>
<protein>
    <recommendedName>
        <fullName evidence="1">ABC transporter domain-containing protein</fullName>
    </recommendedName>
</protein>
<dbReference type="PANTHER" id="PTHR24221">
    <property type="entry name" value="ATP-BINDING CASSETTE SUB-FAMILY B"/>
    <property type="match status" value="1"/>
</dbReference>
<dbReference type="Proteomes" id="UP000270094">
    <property type="component" value="Unassembled WGS sequence"/>
</dbReference>
<dbReference type="PROSITE" id="PS00211">
    <property type="entry name" value="ABC_TRANSPORTER_1"/>
    <property type="match status" value="1"/>
</dbReference>
<accession>A0A3P7J9H9</accession>
<evidence type="ECO:0000313" key="3">
    <source>
        <dbReference type="Proteomes" id="UP000270094"/>
    </source>
</evidence>
<dbReference type="GO" id="GO:0015439">
    <property type="term" value="F:ABC-type heme transporter activity"/>
    <property type="evidence" value="ECO:0007669"/>
    <property type="project" value="TreeGrafter"/>
</dbReference>
<reference evidence="2 3" key="1">
    <citation type="submission" date="2018-11" db="EMBL/GenBank/DDBJ databases">
        <authorList>
            <consortium name="Pathogen Informatics"/>
        </authorList>
    </citation>
    <scope>NUCLEOTIDE SEQUENCE [LARGE SCALE GENOMIC DNA]</scope>
</reference>
<dbReference type="InterPro" id="IPR027417">
    <property type="entry name" value="P-loop_NTPase"/>
</dbReference>
<gene>
    <name evidence="2" type="ORF">SVUK_LOCUS11617</name>
</gene>
<dbReference type="EMBL" id="UYYB01097357">
    <property type="protein sequence ID" value="VDM76619.1"/>
    <property type="molecule type" value="Genomic_DNA"/>
</dbReference>